<feature type="transmembrane region" description="Helical" evidence="2">
    <location>
        <begin position="128"/>
        <end position="151"/>
    </location>
</feature>
<evidence type="ECO:0000313" key="4">
    <source>
        <dbReference type="Proteomes" id="UP000006552"/>
    </source>
</evidence>
<evidence type="ECO:0000313" key="3">
    <source>
        <dbReference type="EMBL" id="CAI08466.1"/>
    </source>
</evidence>
<accession>Q5P2J8</accession>
<dbReference type="Proteomes" id="UP000006552">
    <property type="component" value="Chromosome"/>
</dbReference>
<proteinExistence type="predicted"/>
<keyword evidence="2" id="KW-0812">Transmembrane</keyword>
<organism evidence="3 4">
    <name type="scientific">Aromatoleum aromaticum (strain DSM 19018 / LMG 30748 / EbN1)</name>
    <name type="common">Azoarcus sp. (strain EbN1)</name>
    <dbReference type="NCBI Taxonomy" id="76114"/>
    <lineage>
        <taxon>Bacteria</taxon>
        <taxon>Pseudomonadati</taxon>
        <taxon>Pseudomonadota</taxon>
        <taxon>Betaproteobacteria</taxon>
        <taxon>Rhodocyclales</taxon>
        <taxon>Rhodocyclaceae</taxon>
        <taxon>Aromatoleum</taxon>
    </lineage>
</organism>
<evidence type="ECO:0000256" key="2">
    <source>
        <dbReference type="SAM" id="Phobius"/>
    </source>
</evidence>
<keyword evidence="2" id="KW-0472">Membrane</keyword>
<dbReference type="HOGENOM" id="CLU_1709492_0_0_4"/>
<gene>
    <name evidence="3" type="ORF">ebA4135</name>
</gene>
<dbReference type="KEGG" id="eba:ebA4135"/>
<protein>
    <submittedName>
        <fullName evidence="3">Uncharacterized protein</fullName>
    </submittedName>
</protein>
<keyword evidence="2" id="KW-1133">Transmembrane helix</keyword>
<dbReference type="STRING" id="76114.ebA4135"/>
<feature type="region of interest" description="Disordered" evidence="1">
    <location>
        <begin position="1"/>
        <end position="56"/>
    </location>
</feature>
<dbReference type="AlphaFoldDB" id="Q5P2J8"/>
<sequence length="153" mass="16898">MRQLRGRETGEFDLPQRRQAACGDQLRDRVADSRRDAEVGDAGNDRPGFGKMGHGVTLSRTSRQRVKVRLCLLPVVSAPEDFFECEAVPRPDLLYPRPDAPVVARFFAATRIGLTWNALLMYALTELIALHCLLALNLTPAACAGFSTLIFNA</sequence>
<evidence type="ECO:0000256" key="1">
    <source>
        <dbReference type="SAM" id="MobiDB-lite"/>
    </source>
</evidence>
<dbReference type="EMBL" id="CR555306">
    <property type="protein sequence ID" value="CAI08466.1"/>
    <property type="molecule type" value="Genomic_DNA"/>
</dbReference>
<feature type="compositionally biased region" description="Basic and acidic residues" evidence="1">
    <location>
        <begin position="1"/>
        <end position="16"/>
    </location>
</feature>
<keyword evidence="4" id="KW-1185">Reference proteome</keyword>
<name>Q5P2J8_AROAE</name>
<reference evidence="3 4" key="1">
    <citation type="journal article" date="2005" name="Arch. Microbiol.">
        <title>The genome sequence of an anaerobic aromatic-degrading denitrifying bacterium, strain EbN1.</title>
        <authorList>
            <person name="Rabus R."/>
            <person name="Kube M."/>
            <person name="Heider J."/>
            <person name="Beck A."/>
            <person name="Heitmann K."/>
            <person name="Widdel F."/>
            <person name="Reinhardt R."/>
        </authorList>
    </citation>
    <scope>NUCLEOTIDE SEQUENCE [LARGE SCALE GENOMIC DNA]</scope>
    <source>
        <strain evidence="3 4">EbN1</strain>
    </source>
</reference>
<feature type="compositionally biased region" description="Basic and acidic residues" evidence="1">
    <location>
        <begin position="25"/>
        <end position="38"/>
    </location>
</feature>